<dbReference type="InterPro" id="IPR013766">
    <property type="entry name" value="Thioredoxin_domain"/>
</dbReference>
<sequence length="351" mass="40219">MLFLLISLGFSGTFGPFIKDITSSNFQHEIEERNNRTVYFVMFHGQNCPACQMAYPEFRDAANEANGMIKFGHVDTNYEQELAFQFRIYAIPAFFVFYPGGVARYERERYSRTMLNVVSRYIPNYAETVDESWLEEKTEDKRQAILFSNKNEVPPIWAGISSTFFDRTPKIRIGFCNNDTITKKFGVSKVPTIVFINGENMTVYNDKIRFGSLKSALVRSLISTDDQKSPENEENDQKTSETVGKLNTRTEFDEICQGKGIYCVLQKGEKATAEFQEVAEAKSNNKRLQFFTCGEKCQIDGFESGIMIFHNKRFEAIRIDDIKSLATTLDRVIDGGARFHSIDDLRSTKEL</sequence>
<dbReference type="InterPro" id="IPR052842">
    <property type="entry name" value="ER_Co-chaperone"/>
</dbReference>
<feature type="compositionally biased region" description="Basic and acidic residues" evidence="1">
    <location>
        <begin position="225"/>
        <end position="239"/>
    </location>
</feature>
<keyword evidence="2" id="KW-0732">Signal</keyword>
<evidence type="ECO:0000313" key="5">
    <source>
        <dbReference type="Proteomes" id="UP000179807"/>
    </source>
</evidence>
<dbReference type="Pfam" id="PF00085">
    <property type="entry name" value="Thioredoxin"/>
    <property type="match status" value="1"/>
</dbReference>
<reference evidence="4" key="1">
    <citation type="submission" date="2016-10" db="EMBL/GenBank/DDBJ databases">
        <authorList>
            <person name="Benchimol M."/>
            <person name="Almeida L.G."/>
            <person name="Vasconcelos A.T."/>
            <person name="Perreira-Neves A."/>
            <person name="Rosa I.A."/>
            <person name="Tasca T."/>
            <person name="Bogo M.R."/>
            <person name="de Souza W."/>
        </authorList>
    </citation>
    <scope>NUCLEOTIDE SEQUENCE [LARGE SCALE GENOMIC DNA]</scope>
    <source>
        <strain evidence="4">K</strain>
    </source>
</reference>
<dbReference type="AlphaFoldDB" id="A0A1J4JBX9"/>
<dbReference type="Proteomes" id="UP000179807">
    <property type="component" value="Unassembled WGS sequence"/>
</dbReference>
<gene>
    <name evidence="4" type="ORF">TRFO_37116</name>
</gene>
<dbReference type="GeneID" id="94845940"/>
<dbReference type="PROSITE" id="PS51352">
    <property type="entry name" value="THIOREDOXIN_2"/>
    <property type="match status" value="1"/>
</dbReference>
<dbReference type="OrthoDB" id="72053at2759"/>
<accession>A0A1J4JBX9</accession>
<dbReference type="PANTHER" id="PTHR45184:SF1">
    <property type="entry name" value="DNAJ PROTEIN ERDJ3A"/>
    <property type="match status" value="1"/>
</dbReference>
<evidence type="ECO:0000313" key="4">
    <source>
        <dbReference type="EMBL" id="OHS96706.1"/>
    </source>
</evidence>
<dbReference type="RefSeq" id="XP_068349843.1">
    <property type="nucleotide sequence ID" value="XM_068511236.1"/>
</dbReference>
<feature type="chain" id="PRO_5013085640" evidence="2">
    <location>
        <begin position="16"/>
        <end position="351"/>
    </location>
</feature>
<keyword evidence="5" id="KW-1185">Reference proteome</keyword>
<evidence type="ECO:0000259" key="3">
    <source>
        <dbReference type="PROSITE" id="PS51352"/>
    </source>
</evidence>
<dbReference type="PANTHER" id="PTHR45184">
    <property type="entry name" value="DNAJ PROTEIN ERDJ3A"/>
    <property type="match status" value="1"/>
</dbReference>
<evidence type="ECO:0000256" key="1">
    <source>
        <dbReference type="SAM" id="MobiDB-lite"/>
    </source>
</evidence>
<dbReference type="EMBL" id="MLAK01001159">
    <property type="protein sequence ID" value="OHS96706.1"/>
    <property type="molecule type" value="Genomic_DNA"/>
</dbReference>
<organism evidence="4 5">
    <name type="scientific">Tritrichomonas foetus</name>
    <dbReference type="NCBI Taxonomy" id="1144522"/>
    <lineage>
        <taxon>Eukaryota</taxon>
        <taxon>Metamonada</taxon>
        <taxon>Parabasalia</taxon>
        <taxon>Tritrichomonadida</taxon>
        <taxon>Tritrichomonadidae</taxon>
        <taxon>Tritrichomonas</taxon>
    </lineage>
</organism>
<dbReference type="CDD" id="cd02947">
    <property type="entry name" value="TRX_family"/>
    <property type="match status" value="1"/>
</dbReference>
<feature type="domain" description="Thioredoxin" evidence="3">
    <location>
        <begin position="1"/>
        <end position="139"/>
    </location>
</feature>
<feature type="signal peptide" evidence="2">
    <location>
        <begin position="1"/>
        <end position="15"/>
    </location>
</feature>
<dbReference type="SUPFAM" id="SSF52833">
    <property type="entry name" value="Thioredoxin-like"/>
    <property type="match status" value="2"/>
</dbReference>
<feature type="region of interest" description="Disordered" evidence="1">
    <location>
        <begin position="224"/>
        <end position="244"/>
    </location>
</feature>
<comment type="caution">
    <text evidence="4">The sequence shown here is derived from an EMBL/GenBank/DDBJ whole genome shotgun (WGS) entry which is preliminary data.</text>
</comment>
<evidence type="ECO:0000256" key="2">
    <source>
        <dbReference type="SAM" id="SignalP"/>
    </source>
</evidence>
<dbReference type="VEuPathDB" id="TrichDB:TRFO_37116"/>
<dbReference type="Gene3D" id="3.40.30.10">
    <property type="entry name" value="Glutaredoxin"/>
    <property type="match status" value="1"/>
</dbReference>
<dbReference type="InterPro" id="IPR036249">
    <property type="entry name" value="Thioredoxin-like_sf"/>
</dbReference>
<proteinExistence type="predicted"/>
<protein>
    <submittedName>
        <fullName evidence="4">Thioredoxin family protein</fullName>
    </submittedName>
</protein>
<name>A0A1J4JBX9_9EUKA</name>